<reference evidence="2 3" key="1">
    <citation type="submission" date="2014-03" db="EMBL/GenBank/DDBJ databases">
        <title>Draft genome of the hookworm Oesophagostomum dentatum.</title>
        <authorList>
            <person name="Mitreva M."/>
        </authorList>
    </citation>
    <scope>NUCLEOTIDE SEQUENCE [LARGE SCALE GENOMIC DNA]</scope>
    <source>
        <strain evidence="2 3">OD-Hann</strain>
    </source>
</reference>
<dbReference type="AlphaFoldDB" id="A0A0B1S9J8"/>
<keyword evidence="3" id="KW-1185">Reference proteome</keyword>
<sequence length="87" mass="10226">MLGRIASHTQRRPEEYPCPTSRSHGTLSGLDEDDETDFTKLAKKAVHRWHQNHKEFFDRNRRYFGCGYSYLGQNQSPYNQTIVCTFV</sequence>
<evidence type="ECO:0000313" key="2">
    <source>
        <dbReference type="EMBL" id="KHJ80172.1"/>
    </source>
</evidence>
<feature type="region of interest" description="Disordered" evidence="1">
    <location>
        <begin position="1"/>
        <end position="31"/>
    </location>
</feature>
<accession>A0A0B1S9J8</accession>
<protein>
    <submittedName>
        <fullName evidence="2">Uncharacterized protein</fullName>
    </submittedName>
</protein>
<dbReference type="EMBL" id="KN601619">
    <property type="protein sequence ID" value="KHJ80172.1"/>
    <property type="molecule type" value="Genomic_DNA"/>
</dbReference>
<evidence type="ECO:0000256" key="1">
    <source>
        <dbReference type="SAM" id="MobiDB-lite"/>
    </source>
</evidence>
<dbReference type="Proteomes" id="UP000053660">
    <property type="component" value="Unassembled WGS sequence"/>
</dbReference>
<gene>
    <name evidence="2" type="ORF">OESDEN_20159</name>
</gene>
<name>A0A0B1S9J8_OESDE</name>
<proteinExistence type="predicted"/>
<organism evidence="2 3">
    <name type="scientific">Oesophagostomum dentatum</name>
    <name type="common">Nodular worm</name>
    <dbReference type="NCBI Taxonomy" id="61180"/>
    <lineage>
        <taxon>Eukaryota</taxon>
        <taxon>Metazoa</taxon>
        <taxon>Ecdysozoa</taxon>
        <taxon>Nematoda</taxon>
        <taxon>Chromadorea</taxon>
        <taxon>Rhabditida</taxon>
        <taxon>Rhabditina</taxon>
        <taxon>Rhabditomorpha</taxon>
        <taxon>Strongyloidea</taxon>
        <taxon>Strongylidae</taxon>
        <taxon>Oesophagostomum</taxon>
    </lineage>
</organism>
<evidence type="ECO:0000313" key="3">
    <source>
        <dbReference type="Proteomes" id="UP000053660"/>
    </source>
</evidence>